<dbReference type="Proteomes" id="UP000010366">
    <property type="component" value="Chromosome"/>
</dbReference>
<proteinExistence type="predicted"/>
<evidence type="ECO:0000313" key="3">
    <source>
        <dbReference type="Proteomes" id="UP000010366"/>
    </source>
</evidence>
<dbReference type="STRING" id="1173020.Cha6605_3503"/>
<dbReference type="eggNOG" id="ENOG502ZEAQ">
    <property type="taxonomic scope" value="Bacteria"/>
</dbReference>
<dbReference type="HOGENOM" id="CLU_1446137_0_0_3"/>
<dbReference type="EMBL" id="CP003600">
    <property type="protein sequence ID" value="AFY94493.1"/>
    <property type="molecule type" value="Genomic_DNA"/>
</dbReference>
<reference evidence="2 3" key="1">
    <citation type="submission" date="2012-05" db="EMBL/GenBank/DDBJ databases">
        <title>Finished chromosome of genome of Chamaesiphon sp. PCC 6605.</title>
        <authorList>
            <consortium name="US DOE Joint Genome Institute"/>
            <person name="Gugger M."/>
            <person name="Coursin T."/>
            <person name="Rippka R."/>
            <person name="Tandeau De Marsac N."/>
            <person name="Huntemann M."/>
            <person name="Wei C.-L."/>
            <person name="Han J."/>
            <person name="Detter J.C."/>
            <person name="Han C."/>
            <person name="Tapia R."/>
            <person name="Chen A."/>
            <person name="Kyrpides N."/>
            <person name="Mavromatis K."/>
            <person name="Markowitz V."/>
            <person name="Szeto E."/>
            <person name="Ivanova N."/>
            <person name="Pagani I."/>
            <person name="Pati A."/>
            <person name="Goodwin L."/>
            <person name="Nordberg H.P."/>
            <person name="Cantor M.N."/>
            <person name="Hua S.X."/>
            <person name="Woyke T."/>
            <person name="Kerfeld C.A."/>
        </authorList>
    </citation>
    <scope>NUCLEOTIDE SEQUENCE [LARGE SCALE GENOMIC DNA]</scope>
    <source>
        <strain evidence="3">ATCC 27169 / PCC 6605</strain>
    </source>
</reference>
<feature type="signal peptide" evidence="1">
    <location>
        <begin position="1"/>
        <end position="34"/>
    </location>
</feature>
<accession>K9UIK8</accession>
<dbReference type="RefSeq" id="WP_015160620.1">
    <property type="nucleotide sequence ID" value="NC_019697.1"/>
</dbReference>
<evidence type="ECO:0008006" key="4">
    <source>
        <dbReference type="Google" id="ProtNLM"/>
    </source>
</evidence>
<keyword evidence="1" id="KW-0732">Signal</keyword>
<evidence type="ECO:0000313" key="2">
    <source>
        <dbReference type="EMBL" id="AFY94493.1"/>
    </source>
</evidence>
<organism evidence="2 3">
    <name type="scientific">Chamaesiphon minutus (strain ATCC 27169 / PCC 6605)</name>
    <dbReference type="NCBI Taxonomy" id="1173020"/>
    <lineage>
        <taxon>Bacteria</taxon>
        <taxon>Bacillati</taxon>
        <taxon>Cyanobacteriota</taxon>
        <taxon>Cyanophyceae</taxon>
        <taxon>Gomontiellales</taxon>
        <taxon>Chamaesiphonaceae</taxon>
        <taxon>Chamaesiphon</taxon>
    </lineage>
</organism>
<protein>
    <recommendedName>
        <fullName evidence="4">Secreted protein</fullName>
    </recommendedName>
</protein>
<dbReference type="KEGG" id="cmp:Cha6605_3503"/>
<evidence type="ECO:0000256" key="1">
    <source>
        <dbReference type="SAM" id="SignalP"/>
    </source>
</evidence>
<feature type="chain" id="PRO_5003936346" description="Secreted protein" evidence="1">
    <location>
        <begin position="35"/>
        <end position="199"/>
    </location>
</feature>
<name>K9UIK8_CHAP6</name>
<keyword evidence="3" id="KW-1185">Reference proteome</keyword>
<sequence length="199" mass="22022">MKFQRSLSLIIATNSVLAISLTSSLTTNVGTAQATPQSNAVECSPIKGVWYYQGKGIPVSYDERQNVITVNMSNFRRPTAKGRMLSANQIEVNFRDETTFRGTLDGAGKISWSNGTQWEANSFYGSWKYENKFGPKISRARANNDEMKIDMSKYGRPPALGNKIGSSQASFNFPDDAVHTATLVSPNCIKWSNSTTWTK</sequence>
<dbReference type="AlphaFoldDB" id="K9UIK8"/>
<gene>
    <name evidence="2" type="ORF">Cha6605_3503</name>
</gene>
<dbReference type="OrthoDB" id="8191988at2"/>